<keyword evidence="4" id="KW-0418">Kinase</keyword>
<keyword evidence="3" id="KW-0547">Nucleotide-binding</keyword>
<comment type="caution">
    <text evidence="7">The sequence shown here is derived from an EMBL/GenBank/DDBJ whole genome shotgun (WGS) entry which is preliminary data.</text>
</comment>
<protein>
    <recommendedName>
        <fullName evidence="6">Protein kinase domain-containing protein</fullName>
    </recommendedName>
</protein>
<dbReference type="PANTHER" id="PTHR24349">
    <property type="entry name" value="SERINE/THREONINE-PROTEIN KINASE"/>
    <property type="match status" value="1"/>
</dbReference>
<dbReference type="GO" id="GO:0005524">
    <property type="term" value="F:ATP binding"/>
    <property type="evidence" value="ECO:0007669"/>
    <property type="project" value="UniProtKB-KW"/>
</dbReference>
<dbReference type="InterPro" id="IPR011009">
    <property type="entry name" value="Kinase-like_dom_sf"/>
</dbReference>
<keyword evidence="1" id="KW-0723">Serine/threonine-protein kinase</keyword>
<dbReference type="PROSITE" id="PS00108">
    <property type="entry name" value="PROTEIN_KINASE_ST"/>
    <property type="match status" value="1"/>
</dbReference>
<sequence>MKIKPSQYQPDIQYRTGRNIHVSVLSGLPTLLTTPRSSHLFLQLCTGGDLFTYVNSYTEKGIWMCEPEAKYIMYQILLGLLYLHMETISHRDLKPENILLHAPGPYPRVQIADFGLARPKGWQATFNVCGTVSYLPPEGVLALDRKDLKYTGFPADCWSAGVTLYIMLCGSHPFDYPSPKHWSTTSSQAEDEDMLREQDVKERIVFGDGPDFGCKVWKKLDDAQELITQLLNPDPTKRATIKTALSSPWIQNDLEVLEGAYQDRILSTLDEAELARNRQ</sequence>
<proteinExistence type="predicted"/>
<keyword evidence="2" id="KW-0808">Transferase</keyword>
<evidence type="ECO:0000256" key="2">
    <source>
        <dbReference type="ARBA" id="ARBA00022679"/>
    </source>
</evidence>
<dbReference type="SUPFAM" id="SSF56112">
    <property type="entry name" value="Protein kinase-like (PK-like)"/>
    <property type="match status" value="1"/>
</dbReference>
<name>A0AAW0E4V9_9AGAR</name>
<dbReference type="InterPro" id="IPR008271">
    <property type="entry name" value="Ser/Thr_kinase_AS"/>
</dbReference>
<dbReference type="InterPro" id="IPR050205">
    <property type="entry name" value="CDPK_Ser/Thr_kinases"/>
</dbReference>
<organism evidence="7 8">
    <name type="scientific">Paramarasmius palmivorus</name>
    <dbReference type="NCBI Taxonomy" id="297713"/>
    <lineage>
        <taxon>Eukaryota</taxon>
        <taxon>Fungi</taxon>
        <taxon>Dikarya</taxon>
        <taxon>Basidiomycota</taxon>
        <taxon>Agaricomycotina</taxon>
        <taxon>Agaricomycetes</taxon>
        <taxon>Agaricomycetidae</taxon>
        <taxon>Agaricales</taxon>
        <taxon>Marasmiineae</taxon>
        <taxon>Marasmiaceae</taxon>
        <taxon>Paramarasmius</taxon>
    </lineage>
</organism>
<dbReference type="Pfam" id="PF00069">
    <property type="entry name" value="Pkinase"/>
    <property type="match status" value="1"/>
</dbReference>
<keyword evidence="8" id="KW-1185">Reference proteome</keyword>
<evidence type="ECO:0000256" key="5">
    <source>
        <dbReference type="ARBA" id="ARBA00022840"/>
    </source>
</evidence>
<evidence type="ECO:0000259" key="6">
    <source>
        <dbReference type="PROSITE" id="PS50011"/>
    </source>
</evidence>
<evidence type="ECO:0000313" key="8">
    <source>
        <dbReference type="Proteomes" id="UP001383192"/>
    </source>
</evidence>
<dbReference type="PROSITE" id="PS50011">
    <property type="entry name" value="PROTEIN_KINASE_DOM"/>
    <property type="match status" value="1"/>
</dbReference>
<dbReference type="AlphaFoldDB" id="A0AAW0E4V9"/>
<dbReference type="Gene3D" id="1.10.510.10">
    <property type="entry name" value="Transferase(Phosphotransferase) domain 1"/>
    <property type="match status" value="1"/>
</dbReference>
<evidence type="ECO:0000256" key="1">
    <source>
        <dbReference type="ARBA" id="ARBA00022527"/>
    </source>
</evidence>
<evidence type="ECO:0000256" key="4">
    <source>
        <dbReference type="ARBA" id="ARBA00022777"/>
    </source>
</evidence>
<dbReference type="GO" id="GO:0004674">
    <property type="term" value="F:protein serine/threonine kinase activity"/>
    <property type="evidence" value="ECO:0007669"/>
    <property type="project" value="UniProtKB-KW"/>
</dbReference>
<dbReference type="Proteomes" id="UP001383192">
    <property type="component" value="Unassembled WGS sequence"/>
</dbReference>
<dbReference type="InterPro" id="IPR000719">
    <property type="entry name" value="Prot_kinase_dom"/>
</dbReference>
<evidence type="ECO:0000313" key="7">
    <source>
        <dbReference type="EMBL" id="KAK7059149.1"/>
    </source>
</evidence>
<keyword evidence="5" id="KW-0067">ATP-binding</keyword>
<dbReference type="EMBL" id="JAYKXP010000004">
    <property type="protein sequence ID" value="KAK7059149.1"/>
    <property type="molecule type" value="Genomic_DNA"/>
</dbReference>
<gene>
    <name evidence="7" type="ORF">VNI00_001776</name>
</gene>
<dbReference type="SMART" id="SM00220">
    <property type="entry name" value="S_TKc"/>
    <property type="match status" value="1"/>
</dbReference>
<accession>A0AAW0E4V9</accession>
<reference evidence="7 8" key="1">
    <citation type="submission" date="2024-01" db="EMBL/GenBank/DDBJ databases">
        <title>A draft genome for a cacao thread blight-causing isolate of Paramarasmius palmivorus.</title>
        <authorList>
            <person name="Baruah I.K."/>
            <person name="Bukari Y."/>
            <person name="Amoako-Attah I."/>
            <person name="Meinhardt L.W."/>
            <person name="Bailey B.A."/>
            <person name="Cohen S.P."/>
        </authorList>
    </citation>
    <scope>NUCLEOTIDE SEQUENCE [LARGE SCALE GENOMIC DNA]</scope>
    <source>
        <strain evidence="7 8">GH-12</strain>
    </source>
</reference>
<evidence type="ECO:0000256" key="3">
    <source>
        <dbReference type="ARBA" id="ARBA00022741"/>
    </source>
</evidence>
<feature type="domain" description="Protein kinase" evidence="6">
    <location>
        <begin position="1"/>
        <end position="250"/>
    </location>
</feature>